<dbReference type="InterPro" id="IPR059113">
    <property type="entry name" value="Znf_ribbon"/>
</dbReference>
<gene>
    <name evidence="3" type="ORF">OZZ17_01890</name>
</gene>
<evidence type="ECO:0000313" key="4">
    <source>
        <dbReference type="Proteomes" id="UP001079535"/>
    </source>
</evidence>
<keyword evidence="1" id="KW-0812">Transmembrane</keyword>
<reference evidence="3" key="1">
    <citation type="submission" date="2022-11" db="EMBL/GenBank/DDBJ databases">
        <title>Temperate bacteriophages infecting mucin-degrading bacterium Ruminococcus gnavus from the human gut.</title>
        <authorList>
            <person name="Buttimer C."/>
        </authorList>
    </citation>
    <scope>NUCLEOTIDE SEQUENCE</scope>
    <source>
        <strain evidence="3">CCUG 49994</strain>
    </source>
</reference>
<keyword evidence="1" id="KW-0472">Membrane</keyword>
<feature type="domain" description="Putative zinc-ribbon" evidence="2">
    <location>
        <begin position="2"/>
        <end position="27"/>
    </location>
</feature>
<keyword evidence="1" id="KW-1133">Transmembrane helix</keyword>
<name>A0A9Q4EXC0_MEDGN</name>
<dbReference type="RefSeq" id="WP_268803307.1">
    <property type="nucleotide sequence ID" value="NZ_JAPRAY010000002.1"/>
</dbReference>
<evidence type="ECO:0000256" key="1">
    <source>
        <dbReference type="SAM" id="Phobius"/>
    </source>
</evidence>
<protein>
    <submittedName>
        <fullName evidence="3">Zinc ribbon domain-containing protein</fullName>
    </submittedName>
</protein>
<comment type="caution">
    <text evidence="3">The sequence shown here is derived from an EMBL/GenBank/DDBJ whole genome shotgun (WGS) entry which is preliminary data.</text>
</comment>
<feature type="transmembrane region" description="Helical" evidence="1">
    <location>
        <begin position="34"/>
        <end position="54"/>
    </location>
</feature>
<dbReference type="AlphaFoldDB" id="A0A9Q4EXC0"/>
<evidence type="ECO:0000313" key="3">
    <source>
        <dbReference type="EMBL" id="MCZ0666294.1"/>
    </source>
</evidence>
<dbReference type="Pfam" id="PF13248">
    <property type="entry name" value="Zn_ribbon_3"/>
    <property type="match status" value="1"/>
</dbReference>
<sequence length="212" mass="23442">MSMINCPECGKIISDEATTCPNCGYVLKKKKPAWIIVLAIIMGIIAILVLASGFKDLFTAKEIDSGKKKQVVNEQNTESQKPAFQFEVSTDEDLAGFPDAQGFTEVSNGEFKTAMVSIGVKDISDVEIGNYKEESGVYFLDAKCKTDTGITLIIDYMYISFASDPEWTICYIADYDSGKHYYVREGSENEVDIYDYKTGELTSKANPSSKSN</sequence>
<proteinExistence type="predicted"/>
<dbReference type="EMBL" id="JAPRAY010000002">
    <property type="protein sequence ID" value="MCZ0666294.1"/>
    <property type="molecule type" value="Genomic_DNA"/>
</dbReference>
<accession>A0A9Q4EXC0</accession>
<evidence type="ECO:0000259" key="2">
    <source>
        <dbReference type="Pfam" id="PF13248"/>
    </source>
</evidence>
<organism evidence="3 4">
    <name type="scientific">Mediterraneibacter gnavus</name>
    <name type="common">Ruminococcus gnavus</name>
    <dbReference type="NCBI Taxonomy" id="33038"/>
    <lineage>
        <taxon>Bacteria</taxon>
        <taxon>Bacillati</taxon>
        <taxon>Bacillota</taxon>
        <taxon>Clostridia</taxon>
        <taxon>Lachnospirales</taxon>
        <taxon>Lachnospiraceae</taxon>
        <taxon>Mediterraneibacter</taxon>
    </lineage>
</organism>
<dbReference type="Proteomes" id="UP001079535">
    <property type="component" value="Unassembled WGS sequence"/>
</dbReference>